<feature type="domain" description="Secretion system C-terminal sorting" evidence="2">
    <location>
        <begin position="385"/>
        <end position="453"/>
    </location>
</feature>
<name>A0A098LE02_9BACT</name>
<dbReference type="Pfam" id="PF18962">
    <property type="entry name" value="Por_Secre_tail"/>
    <property type="match status" value="1"/>
</dbReference>
<evidence type="ECO:0000259" key="2">
    <source>
        <dbReference type="Pfam" id="PF18962"/>
    </source>
</evidence>
<keyword evidence="4" id="KW-1185">Reference proteome</keyword>
<protein>
    <recommendedName>
        <fullName evidence="2">Secretion system C-terminal sorting domain-containing protein</fullName>
    </recommendedName>
</protein>
<evidence type="ECO:0000256" key="1">
    <source>
        <dbReference type="SAM" id="SignalP"/>
    </source>
</evidence>
<organism evidence="3 4">
    <name type="scientific">Sporocytophaga myxococcoides</name>
    <dbReference type="NCBI Taxonomy" id="153721"/>
    <lineage>
        <taxon>Bacteria</taxon>
        <taxon>Pseudomonadati</taxon>
        <taxon>Bacteroidota</taxon>
        <taxon>Cytophagia</taxon>
        <taxon>Cytophagales</taxon>
        <taxon>Cytophagaceae</taxon>
        <taxon>Sporocytophaga</taxon>
    </lineage>
</organism>
<dbReference type="STRING" id="153721.MYP_1910"/>
<sequence>MKFFTTFCIFLCLSLNVLFAQDYNPLRKGLTYQYATANRDTLFTLRLDSVYAIGSDSIFELDKKYFGCLNGECYSNILGRKIIKSPYKVYSFITLSKDTLVLKLNVPLNTPWTFSKRRNLEAIILSKTYEKVFDLMDSLITIRLSDGKEIKITKSFGLYSTETPFEYNDLAERSFYSVNFFSYKLDAIKELNLGSYFATLENIYNFEVGDRWGQQEEDALYPRPIFLPSGNIYYEVIGKELIEGSSSYDYKIRRVRRNKFFRETTVDTLSLEQYRKETIEYYIDMFDLLTYEIGFDDPFQYRVYIKHDSLIVQSITNFESSYYYVYFPGIGLTSYHNADWGGGLNQYKLTTVCFNKGDKVLGNCDELLAIILDTKPAIVNSKIEILPNPASEYINIENAKGADYELINCYGSVILNGIIKTDQEVIPVNSLEDGLYYLKLESPESSVVKKLVISH</sequence>
<gene>
    <name evidence="3" type="ORF">MYP_1910</name>
</gene>
<dbReference type="EMBL" id="BBLT01000003">
    <property type="protein sequence ID" value="GAL84682.1"/>
    <property type="molecule type" value="Genomic_DNA"/>
</dbReference>
<dbReference type="Proteomes" id="UP000030185">
    <property type="component" value="Unassembled WGS sequence"/>
</dbReference>
<dbReference type="OrthoDB" id="789014at2"/>
<dbReference type="NCBIfam" id="TIGR04183">
    <property type="entry name" value="Por_Secre_tail"/>
    <property type="match status" value="1"/>
</dbReference>
<proteinExistence type="predicted"/>
<accession>A0A098LE02</accession>
<dbReference type="RefSeq" id="WP_045461932.1">
    <property type="nucleotide sequence ID" value="NZ_BBLT01000003.1"/>
</dbReference>
<keyword evidence="1" id="KW-0732">Signal</keyword>
<evidence type="ECO:0000313" key="3">
    <source>
        <dbReference type="EMBL" id="GAL84682.1"/>
    </source>
</evidence>
<feature type="chain" id="PRO_5001937359" description="Secretion system C-terminal sorting domain-containing protein" evidence="1">
    <location>
        <begin position="21"/>
        <end position="455"/>
    </location>
</feature>
<evidence type="ECO:0000313" key="4">
    <source>
        <dbReference type="Proteomes" id="UP000030185"/>
    </source>
</evidence>
<reference evidence="3 4" key="1">
    <citation type="submission" date="2014-09" db="EMBL/GenBank/DDBJ databases">
        <title>Sporocytophaga myxococcoides PG-01 genome sequencing.</title>
        <authorList>
            <person name="Liu L."/>
            <person name="Gao P.J."/>
            <person name="Chen G.J."/>
            <person name="Wang L.S."/>
        </authorList>
    </citation>
    <scope>NUCLEOTIDE SEQUENCE [LARGE SCALE GENOMIC DNA]</scope>
    <source>
        <strain evidence="3 4">PG-01</strain>
    </source>
</reference>
<dbReference type="AlphaFoldDB" id="A0A098LE02"/>
<dbReference type="eggNOG" id="ENOG502ZRXQ">
    <property type="taxonomic scope" value="Bacteria"/>
</dbReference>
<dbReference type="InterPro" id="IPR026444">
    <property type="entry name" value="Secre_tail"/>
</dbReference>
<feature type="signal peptide" evidence="1">
    <location>
        <begin position="1"/>
        <end position="20"/>
    </location>
</feature>
<comment type="caution">
    <text evidence="3">The sequence shown here is derived from an EMBL/GenBank/DDBJ whole genome shotgun (WGS) entry which is preliminary data.</text>
</comment>